<evidence type="ECO:0000256" key="1">
    <source>
        <dbReference type="SAM" id="MobiDB-lite"/>
    </source>
</evidence>
<dbReference type="AlphaFoldDB" id="A0A2N9F4P9"/>
<accession>A0A2N9F4P9</accession>
<reference evidence="2" key="1">
    <citation type="submission" date="2018-02" db="EMBL/GenBank/DDBJ databases">
        <authorList>
            <person name="Cohen D.B."/>
            <person name="Kent A.D."/>
        </authorList>
    </citation>
    <scope>NUCLEOTIDE SEQUENCE</scope>
</reference>
<name>A0A2N9F4P9_FAGSY</name>
<proteinExistence type="predicted"/>
<gene>
    <name evidence="2" type="ORF">FSB_LOCUS13819</name>
</gene>
<sequence>MAGETSGPNVGEVRMAALEHKFDDPSNPDWYKEIDLEDLLDEEDFKGYHIKEETLDADTWKDVDFPNLLPHLIVPREFETLEFETFYEHEDPDLSECVVTWFYQLRNITCWEDLARAFLDQYRRNPKTMTPRPKKEKYKLTPPPVGDLSINATTTEGDSTTPPSHHRQLEEEERLCLIPGPGKMK</sequence>
<dbReference type="EMBL" id="OIVN01000813">
    <property type="protein sequence ID" value="SPC85937.1"/>
    <property type="molecule type" value="Genomic_DNA"/>
</dbReference>
<feature type="compositionally biased region" description="Polar residues" evidence="1">
    <location>
        <begin position="150"/>
        <end position="163"/>
    </location>
</feature>
<evidence type="ECO:0000313" key="2">
    <source>
        <dbReference type="EMBL" id="SPC85937.1"/>
    </source>
</evidence>
<feature type="region of interest" description="Disordered" evidence="1">
    <location>
        <begin position="125"/>
        <end position="185"/>
    </location>
</feature>
<evidence type="ECO:0008006" key="3">
    <source>
        <dbReference type="Google" id="ProtNLM"/>
    </source>
</evidence>
<protein>
    <recommendedName>
        <fullName evidence="3">Retrotransposon gag domain-containing protein</fullName>
    </recommendedName>
</protein>
<organism evidence="2">
    <name type="scientific">Fagus sylvatica</name>
    <name type="common">Beechnut</name>
    <dbReference type="NCBI Taxonomy" id="28930"/>
    <lineage>
        <taxon>Eukaryota</taxon>
        <taxon>Viridiplantae</taxon>
        <taxon>Streptophyta</taxon>
        <taxon>Embryophyta</taxon>
        <taxon>Tracheophyta</taxon>
        <taxon>Spermatophyta</taxon>
        <taxon>Magnoliopsida</taxon>
        <taxon>eudicotyledons</taxon>
        <taxon>Gunneridae</taxon>
        <taxon>Pentapetalae</taxon>
        <taxon>rosids</taxon>
        <taxon>fabids</taxon>
        <taxon>Fagales</taxon>
        <taxon>Fagaceae</taxon>
        <taxon>Fagus</taxon>
    </lineage>
</organism>